<evidence type="ECO:0000256" key="11">
    <source>
        <dbReference type="ARBA" id="ARBA00022989"/>
    </source>
</evidence>
<organism evidence="17 18">
    <name type="scientific">Usitatibacter palustris</name>
    <dbReference type="NCBI Taxonomy" id="2732487"/>
    <lineage>
        <taxon>Bacteria</taxon>
        <taxon>Pseudomonadati</taxon>
        <taxon>Pseudomonadota</taxon>
        <taxon>Betaproteobacteria</taxon>
        <taxon>Nitrosomonadales</taxon>
        <taxon>Usitatibacteraceae</taxon>
        <taxon>Usitatibacter</taxon>
    </lineage>
</organism>
<dbReference type="Pfam" id="PF00482">
    <property type="entry name" value="T2SSF"/>
    <property type="match status" value="2"/>
</dbReference>
<feature type="transmembrane region" description="Helical" evidence="15">
    <location>
        <begin position="365"/>
        <end position="396"/>
    </location>
</feature>
<dbReference type="KEGG" id="upl:DSM104440_02586"/>
<evidence type="ECO:0000256" key="10">
    <source>
        <dbReference type="ARBA" id="ARBA00022927"/>
    </source>
</evidence>
<evidence type="ECO:0000259" key="16">
    <source>
        <dbReference type="Pfam" id="PF00482"/>
    </source>
</evidence>
<evidence type="ECO:0000256" key="5">
    <source>
        <dbReference type="ARBA" id="ARBA00022475"/>
    </source>
</evidence>
<comment type="subcellular location">
    <subcellularLocation>
        <location evidence="2 14">Cell inner membrane</location>
        <topology evidence="2 14">Multi-pass membrane protein</topology>
    </subcellularLocation>
</comment>
<keyword evidence="18" id="KW-1185">Reference proteome</keyword>
<evidence type="ECO:0000313" key="17">
    <source>
        <dbReference type="EMBL" id="QJR15760.1"/>
    </source>
</evidence>
<keyword evidence="12 15" id="KW-0472">Membrane</keyword>
<dbReference type="InterPro" id="IPR018076">
    <property type="entry name" value="T2SS_GspF_dom"/>
</dbReference>
<evidence type="ECO:0000256" key="9">
    <source>
        <dbReference type="ARBA" id="ARBA00022837"/>
    </source>
</evidence>
<dbReference type="InterPro" id="IPR011850">
    <property type="entry name" value="T2SS_GspF"/>
</dbReference>
<dbReference type="Proteomes" id="UP000503096">
    <property type="component" value="Chromosome"/>
</dbReference>
<feature type="transmembrane region" description="Helical" evidence="15">
    <location>
        <begin position="165"/>
        <end position="191"/>
    </location>
</feature>
<keyword evidence="10" id="KW-0653">Protein transport</keyword>
<dbReference type="GO" id="GO:0015627">
    <property type="term" value="C:type II protein secretion system complex"/>
    <property type="evidence" value="ECO:0007669"/>
    <property type="project" value="InterPro"/>
</dbReference>
<dbReference type="PANTHER" id="PTHR30012">
    <property type="entry name" value="GENERAL SECRETION PATHWAY PROTEIN"/>
    <property type="match status" value="1"/>
</dbReference>
<evidence type="ECO:0000256" key="6">
    <source>
        <dbReference type="ARBA" id="ARBA00022519"/>
    </source>
</evidence>
<dbReference type="InterPro" id="IPR001992">
    <property type="entry name" value="T2SS_GspF/T4SS_PilC_CS"/>
</dbReference>
<evidence type="ECO:0000256" key="15">
    <source>
        <dbReference type="SAM" id="Phobius"/>
    </source>
</evidence>
<evidence type="ECO:0000256" key="4">
    <source>
        <dbReference type="ARBA" id="ARBA00022448"/>
    </source>
</evidence>
<evidence type="ECO:0000256" key="1">
    <source>
        <dbReference type="ARBA" id="ARBA00002684"/>
    </source>
</evidence>
<keyword evidence="7 14" id="KW-0812">Transmembrane</keyword>
<dbReference type="GO" id="GO:0046872">
    <property type="term" value="F:metal ion binding"/>
    <property type="evidence" value="ECO:0007669"/>
    <property type="project" value="UniProtKB-KW"/>
</dbReference>
<dbReference type="InParanoid" id="A0A6M4H849"/>
<dbReference type="PROSITE" id="PS00874">
    <property type="entry name" value="T2SP_F"/>
    <property type="match status" value="1"/>
</dbReference>
<evidence type="ECO:0000256" key="8">
    <source>
        <dbReference type="ARBA" id="ARBA00022723"/>
    </source>
</evidence>
<evidence type="ECO:0000256" key="7">
    <source>
        <dbReference type="ARBA" id="ARBA00022692"/>
    </source>
</evidence>
<comment type="function">
    <text evidence="1">Component of the type II secretion system inner membrane complex required for the energy-dependent secretion of extracellular factors such as proteases and toxins from the periplasm.</text>
</comment>
<feature type="domain" description="Type II secretion system protein GspF" evidence="16">
    <location>
        <begin position="70"/>
        <end position="192"/>
    </location>
</feature>
<dbReference type="GO" id="GO:0005886">
    <property type="term" value="C:plasma membrane"/>
    <property type="evidence" value="ECO:0007669"/>
    <property type="project" value="UniProtKB-SubCell"/>
</dbReference>
<proteinExistence type="inferred from homology"/>
<evidence type="ECO:0000256" key="2">
    <source>
        <dbReference type="ARBA" id="ARBA00004429"/>
    </source>
</evidence>
<dbReference type="InterPro" id="IPR003004">
    <property type="entry name" value="GspF/PilC"/>
</dbReference>
<dbReference type="PRINTS" id="PR00812">
    <property type="entry name" value="BCTERIALGSPF"/>
</dbReference>
<dbReference type="AlphaFoldDB" id="A0A6M4H849"/>
<accession>A0A6M4H849</accession>
<gene>
    <name evidence="17" type="primary">epsF_2</name>
    <name evidence="17" type="ORF">DSM104440_02586</name>
</gene>
<protein>
    <recommendedName>
        <fullName evidence="13">General secretion pathway protein F</fullName>
    </recommendedName>
</protein>
<evidence type="ECO:0000256" key="13">
    <source>
        <dbReference type="ARBA" id="ARBA00030750"/>
    </source>
</evidence>
<evidence type="ECO:0000256" key="12">
    <source>
        <dbReference type="ARBA" id="ARBA00023136"/>
    </source>
</evidence>
<keyword evidence="5" id="KW-1003">Cell membrane</keyword>
<dbReference type="FunCoup" id="A0A6M4H849">
    <property type="interactions" value="291"/>
</dbReference>
<evidence type="ECO:0000313" key="18">
    <source>
        <dbReference type="Proteomes" id="UP000503096"/>
    </source>
</evidence>
<keyword evidence="4 14" id="KW-0813">Transport</keyword>
<keyword evidence="6" id="KW-0997">Cell inner membrane</keyword>
<keyword evidence="9" id="KW-0106">Calcium</keyword>
<comment type="similarity">
    <text evidence="3 14">Belongs to the GSP F family.</text>
</comment>
<evidence type="ECO:0000256" key="14">
    <source>
        <dbReference type="RuleBase" id="RU003923"/>
    </source>
</evidence>
<keyword evidence="8" id="KW-0479">Metal-binding</keyword>
<dbReference type="Gene3D" id="1.20.81.30">
    <property type="entry name" value="Type II secretion system (T2SS), domain F"/>
    <property type="match status" value="2"/>
</dbReference>
<dbReference type="FunFam" id="1.20.81.30:FF:000001">
    <property type="entry name" value="Type II secretion system protein F"/>
    <property type="match status" value="2"/>
</dbReference>
<dbReference type="RefSeq" id="WP_171163331.1">
    <property type="nucleotide sequence ID" value="NZ_CP053073.1"/>
</dbReference>
<feature type="transmembrane region" description="Helical" evidence="15">
    <location>
        <begin position="211"/>
        <end position="237"/>
    </location>
</feature>
<name>A0A6M4H849_9PROT</name>
<evidence type="ECO:0000256" key="3">
    <source>
        <dbReference type="ARBA" id="ARBA00005745"/>
    </source>
</evidence>
<dbReference type="NCBIfam" id="TIGR02120">
    <property type="entry name" value="GspF"/>
    <property type="match status" value="1"/>
</dbReference>
<dbReference type="EMBL" id="CP053073">
    <property type="protein sequence ID" value="QJR15760.1"/>
    <property type="molecule type" value="Genomic_DNA"/>
</dbReference>
<reference evidence="17 18" key="1">
    <citation type="submission" date="2020-04" db="EMBL/GenBank/DDBJ databases">
        <title>Usitatibacter rugosus gen. nov., sp. nov. and Usitatibacter palustris sp. nov., novel members of Usitatibacteraceae fam. nov. within the order Nitrosomonadales isolated from soil.</title>
        <authorList>
            <person name="Huber K.J."/>
            <person name="Neumann-Schaal M."/>
            <person name="Geppert A."/>
            <person name="Luckner M."/>
            <person name="Wanner G."/>
            <person name="Overmann J."/>
        </authorList>
    </citation>
    <scope>NUCLEOTIDE SEQUENCE [LARGE SCALE GENOMIC DNA]</scope>
    <source>
        <strain evidence="17 18">Swamp67</strain>
    </source>
</reference>
<dbReference type="PANTHER" id="PTHR30012:SF0">
    <property type="entry name" value="TYPE II SECRETION SYSTEM PROTEIN F-RELATED"/>
    <property type="match status" value="1"/>
</dbReference>
<sequence>MPGFRYQAYNVEGKLHKGVLEADSARQARAQLRDQGLTPYRVEVIAANDPAGGSRFRAVSLSSTELTQLTRQLASLLEASLTVEQAFNALIEQAENERMRQVLAALRGEVLAGNTIAKALANFPGVFPELYRTLVAAGETSGQLPRVLLRLADYLEDRQQMRSKLALALVYPAIVFVVALGVVGALLVYVVPQVVTVFQHAHQQLPILTRVLIGFSSFLSATWMLWVALVVAGGIGLKVALDRPAPRAAVHRFAWRLPVIGRLLRSLDSARLAATLSILVGSRVPILQALEAGTGVMTLTPMREALATAARGVREGMPLSRALGATQAFPPVMVHLIASGEASGKLDESLERAARTQQNDLATRLAAFAAIFEPAMILLMGAIVLFIVMSILLPIFQLNQLIGK</sequence>
<feature type="domain" description="Type II secretion system protein GspF" evidence="16">
    <location>
        <begin position="274"/>
        <end position="394"/>
    </location>
</feature>
<keyword evidence="11 15" id="KW-1133">Transmembrane helix</keyword>
<dbReference type="InterPro" id="IPR042094">
    <property type="entry name" value="T2SS_GspF_sf"/>
</dbReference>
<dbReference type="GO" id="GO:0015628">
    <property type="term" value="P:protein secretion by the type II secretion system"/>
    <property type="evidence" value="ECO:0007669"/>
    <property type="project" value="InterPro"/>
</dbReference>